<dbReference type="Gene3D" id="1.10.3470.10">
    <property type="entry name" value="ABC transporter involved in vitamin B12 uptake, BtuC"/>
    <property type="match status" value="1"/>
</dbReference>
<evidence type="ECO:0000256" key="9">
    <source>
        <dbReference type="SAM" id="Phobius"/>
    </source>
</evidence>
<evidence type="ECO:0000256" key="8">
    <source>
        <dbReference type="SAM" id="MobiDB-lite"/>
    </source>
</evidence>
<protein>
    <submittedName>
        <fullName evidence="10">ABC transporter permease</fullName>
    </submittedName>
</protein>
<gene>
    <name evidence="10" type="ORF">DWB68_01050</name>
</gene>
<comment type="similarity">
    <text evidence="2">Belongs to the binding-protein-dependent transport system permease family. FecCD subfamily.</text>
</comment>
<feature type="transmembrane region" description="Helical" evidence="9">
    <location>
        <begin position="143"/>
        <end position="159"/>
    </location>
</feature>
<evidence type="ECO:0000313" key="10">
    <source>
        <dbReference type="EMBL" id="RII43532.1"/>
    </source>
</evidence>
<comment type="caution">
    <text evidence="10">The sequence shown here is derived from an EMBL/GenBank/DDBJ whole genome shotgun (WGS) entry which is preliminary data.</text>
</comment>
<dbReference type="GO" id="GO:0005886">
    <property type="term" value="C:plasma membrane"/>
    <property type="evidence" value="ECO:0007669"/>
    <property type="project" value="UniProtKB-SubCell"/>
</dbReference>
<sequence>MSNTTAAPAAATEAAAGSARSGRFARPGRRGVVALCLGLGALVLLSGFSLFVGVADIDPARLLAGDPEAWDLVWISRLPRTLAAVLAGAAVAVAGLIMQQLSRNKFVDPGMVGTTESATLGILVITVAIPAAPILAKMGVATLFALAGTALFLALINRLPTRDTLLVPLVGIMLGGVVAAATTFFAYRFDLLQTLNTWMIGDLSGILRGRYELLWIVAGACVLGYIAADRFTVAGLGEDFTTNLGMNYKATVRLGMSIVAIISAVTVTTVGALPFLGLVVPNLVSLLVGDHLRRAVPLTALIGAGMVLACDILGRLIRQPYEAPIGMIMSVVGAAVFLVLLSARRRGGASARTAPKARPATVTTAEGKNA</sequence>
<feature type="transmembrane region" description="Helical" evidence="9">
    <location>
        <begin position="323"/>
        <end position="343"/>
    </location>
</feature>
<comment type="subcellular location">
    <subcellularLocation>
        <location evidence="1">Cell membrane</location>
        <topology evidence="1">Multi-pass membrane protein</topology>
    </subcellularLocation>
</comment>
<evidence type="ECO:0000256" key="1">
    <source>
        <dbReference type="ARBA" id="ARBA00004651"/>
    </source>
</evidence>
<dbReference type="GO" id="GO:0033214">
    <property type="term" value="P:siderophore-iron import into cell"/>
    <property type="evidence" value="ECO:0007669"/>
    <property type="project" value="TreeGrafter"/>
</dbReference>
<dbReference type="InterPro" id="IPR037294">
    <property type="entry name" value="ABC_BtuC-like"/>
</dbReference>
<dbReference type="PANTHER" id="PTHR30472:SF27">
    <property type="entry name" value="PETROBACTIN IMPORT SYSTEM PERMEASE PROTEIN YCLN"/>
    <property type="match status" value="1"/>
</dbReference>
<dbReference type="InterPro" id="IPR000522">
    <property type="entry name" value="ABC_transptr_permease_BtuC"/>
</dbReference>
<evidence type="ECO:0000256" key="6">
    <source>
        <dbReference type="ARBA" id="ARBA00022989"/>
    </source>
</evidence>
<evidence type="ECO:0000256" key="7">
    <source>
        <dbReference type="ARBA" id="ARBA00023136"/>
    </source>
</evidence>
<feature type="transmembrane region" description="Helical" evidence="9">
    <location>
        <begin position="32"/>
        <end position="57"/>
    </location>
</feature>
<dbReference type="SUPFAM" id="SSF81345">
    <property type="entry name" value="ABC transporter involved in vitamin B12 uptake, BtuC"/>
    <property type="match status" value="1"/>
</dbReference>
<feature type="transmembrane region" description="Helical" evidence="9">
    <location>
        <begin position="118"/>
        <end position="136"/>
    </location>
</feature>
<keyword evidence="3" id="KW-0813">Transport</keyword>
<feature type="transmembrane region" description="Helical" evidence="9">
    <location>
        <begin position="254"/>
        <end position="284"/>
    </location>
</feature>
<feature type="transmembrane region" description="Helical" evidence="9">
    <location>
        <begin position="165"/>
        <end position="189"/>
    </location>
</feature>
<dbReference type="RefSeq" id="WP_119423291.1">
    <property type="nucleotide sequence ID" value="NZ_QQXK01000002.1"/>
</dbReference>
<keyword evidence="5 9" id="KW-0812">Transmembrane</keyword>
<dbReference type="CDD" id="cd06550">
    <property type="entry name" value="TM_ABC_iron-siderophores_like"/>
    <property type="match status" value="1"/>
</dbReference>
<feature type="transmembrane region" description="Helical" evidence="9">
    <location>
        <begin position="296"/>
        <end position="317"/>
    </location>
</feature>
<dbReference type="Pfam" id="PF01032">
    <property type="entry name" value="FecCD"/>
    <property type="match status" value="1"/>
</dbReference>
<dbReference type="AlphaFoldDB" id="A0A399JH81"/>
<keyword evidence="7 9" id="KW-0472">Membrane</keyword>
<organism evidence="10 11">
    <name type="scientific">Galactobacter valiniphilus</name>
    <dbReference type="NCBI Taxonomy" id="2676122"/>
    <lineage>
        <taxon>Bacteria</taxon>
        <taxon>Bacillati</taxon>
        <taxon>Actinomycetota</taxon>
        <taxon>Actinomycetes</taxon>
        <taxon>Micrococcales</taxon>
        <taxon>Micrococcaceae</taxon>
        <taxon>Galactobacter</taxon>
    </lineage>
</organism>
<feature type="transmembrane region" description="Helical" evidence="9">
    <location>
        <begin position="210"/>
        <end position="228"/>
    </location>
</feature>
<proteinExistence type="inferred from homology"/>
<evidence type="ECO:0000256" key="2">
    <source>
        <dbReference type="ARBA" id="ARBA00007935"/>
    </source>
</evidence>
<keyword evidence="4" id="KW-1003">Cell membrane</keyword>
<feature type="region of interest" description="Disordered" evidence="8">
    <location>
        <begin position="351"/>
        <end position="370"/>
    </location>
</feature>
<dbReference type="GO" id="GO:0022857">
    <property type="term" value="F:transmembrane transporter activity"/>
    <property type="evidence" value="ECO:0007669"/>
    <property type="project" value="InterPro"/>
</dbReference>
<evidence type="ECO:0000313" key="11">
    <source>
        <dbReference type="Proteomes" id="UP000265419"/>
    </source>
</evidence>
<evidence type="ECO:0000256" key="5">
    <source>
        <dbReference type="ARBA" id="ARBA00022692"/>
    </source>
</evidence>
<feature type="compositionally biased region" description="Polar residues" evidence="8">
    <location>
        <begin position="361"/>
        <end position="370"/>
    </location>
</feature>
<dbReference type="EMBL" id="QQXK01000002">
    <property type="protein sequence ID" value="RII43532.1"/>
    <property type="molecule type" value="Genomic_DNA"/>
</dbReference>
<feature type="transmembrane region" description="Helical" evidence="9">
    <location>
        <begin position="78"/>
        <end position="98"/>
    </location>
</feature>
<evidence type="ECO:0000256" key="3">
    <source>
        <dbReference type="ARBA" id="ARBA00022448"/>
    </source>
</evidence>
<dbReference type="PANTHER" id="PTHR30472">
    <property type="entry name" value="FERRIC ENTEROBACTIN TRANSPORT SYSTEM PERMEASE PROTEIN"/>
    <property type="match status" value="1"/>
</dbReference>
<accession>A0A399JH81</accession>
<name>A0A399JH81_9MICC</name>
<dbReference type="Proteomes" id="UP000265419">
    <property type="component" value="Unassembled WGS sequence"/>
</dbReference>
<evidence type="ECO:0000256" key="4">
    <source>
        <dbReference type="ARBA" id="ARBA00022475"/>
    </source>
</evidence>
<keyword evidence="11" id="KW-1185">Reference proteome</keyword>
<reference evidence="10 11" key="1">
    <citation type="submission" date="2018-07" db="EMBL/GenBank/DDBJ databases">
        <title>Arthrobacter sp. nov., isolated from raw cow's milk with high bacterial count.</title>
        <authorList>
            <person name="Hahne J."/>
            <person name="Isele D."/>
            <person name="Lipski A."/>
        </authorList>
    </citation>
    <scope>NUCLEOTIDE SEQUENCE [LARGE SCALE GENOMIC DNA]</scope>
    <source>
        <strain evidence="10 11">JZ R-35</strain>
    </source>
</reference>
<keyword evidence="6 9" id="KW-1133">Transmembrane helix</keyword>